<sequence length="270" mass="30846">MSDINYSFQHIDFSLFQAYYYTLVLQVSSKSFTYAVFYEDRLMALAPNCNLKELAEPKDMADELSASFKDIVVGIDADAFTLVPVELYQQERVTEYARFLDVKTDERVFAQQLDAENFIVYKTSDYVAAAIEKFDFNRSVYGGKGWINAIADKLASDKAIYVNIEDNEAEMMHFNDGKIRLYNKFNFNTADDLVYSVSLVFRETGLDQKDVQLSLSGTSAQMEEYRSRLTDFFSHTETNTLKIAELPTELNSDKILKLSALLLCVSSEAR</sequence>
<dbReference type="CDD" id="cd24013">
    <property type="entry name" value="ASKHA_ATPase_BT3980-like"/>
    <property type="match status" value="1"/>
</dbReference>
<keyword evidence="2" id="KW-1185">Reference proteome</keyword>
<dbReference type="EMBL" id="PGFJ01000001">
    <property type="protein sequence ID" value="PJJ84552.1"/>
    <property type="molecule type" value="Genomic_DNA"/>
</dbReference>
<comment type="caution">
    <text evidence="1">The sequence shown here is derived from an EMBL/GenBank/DDBJ whole genome shotgun (WGS) entry which is preliminary data.</text>
</comment>
<dbReference type="InterPro" id="IPR024213">
    <property type="entry name" value="DUF3822"/>
</dbReference>
<evidence type="ECO:0000313" key="2">
    <source>
        <dbReference type="Proteomes" id="UP000242687"/>
    </source>
</evidence>
<dbReference type="OrthoDB" id="765136at2"/>
<dbReference type="Proteomes" id="UP000242687">
    <property type="component" value="Unassembled WGS sequence"/>
</dbReference>
<dbReference type="Pfam" id="PF12864">
    <property type="entry name" value="DUF3822"/>
    <property type="match status" value="1"/>
</dbReference>
<dbReference type="Gene3D" id="3.30.420.250">
    <property type="match status" value="1"/>
</dbReference>
<evidence type="ECO:0000313" key="1">
    <source>
        <dbReference type="EMBL" id="PJJ84552.1"/>
    </source>
</evidence>
<dbReference type="RefSeq" id="WP_100340741.1">
    <property type="nucleotide sequence ID" value="NZ_PGFJ01000001.1"/>
</dbReference>
<proteinExistence type="predicted"/>
<organism evidence="1 2">
    <name type="scientific">Mucilaginibacter auburnensis</name>
    <dbReference type="NCBI Taxonomy" id="1457233"/>
    <lineage>
        <taxon>Bacteria</taxon>
        <taxon>Pseudomonadati</taxon>
        <taxon>Bacteroidota</taxon>
        <taxon>Sphingobacteriia</taxon>
        <taxon>Sphingobacteriales</taxon>
        <taxon>Sphingobacteriaceae</taxon>
        <taxon>Mucilaginibacter</taxon>
    </lineage>
</organism>
<dbReference type="Gene3D" id="3.30.420.260">
    <property type="match status" value="1"/>
</dbReference>
<gene>
    <name evidence="1" type="ORF">CLV57_1565</name>
</gene>
<dbReference type="AlphaFoldDB" id="A0A2H9VUT8"/>
<name>A0A2H9VUT8_9SPHI</name>
<reference evidence="1 2" key="1">
    <citation type="submission" date="2017-11" db="EMBL/GenBank/DDBJ databases">
        <title>Genomic Encyclopedia of Archaeal and Bacterial Type Strains, Phase II (KMG-II): From Individual Species to Whole Genera.</title>
        <authorList>
            <person name="Goeker M."/>
        </authorList>
    </citation>
    <scope>NUCLEOTIDE SEQUENCE [LARGE SCALE GENOMIC DNA]</scope>
    <source>
        <strain evidence="1 2">DSM 28175</strain>
    </source>
</reference>
<accession>A0A2H9VUT8</accession>
<protein>
    <submittedName>
        <fullName evidence="1">Uncharacterized protein DUF3822</fullName>
    </submittedName>
</protein>